<reference evidence="5 7" key="1">
    <citation type="journal article" date="2021" name="ISME Commun">
        <title>Automated analysis of genomic sequences facilitates high-throughput and comprehensive description of bacteria.</title>
        <authorList>
            <person name="Hitch T.C.A."/>
        </authorList>
    </citation>
    <scope>NUCLEOTIDE SEQUENCE [LARGE SCALE GENOMIC DNA]</scope>
    <source>
        <strain evidence="5 7">Sanger_19</strain>
    </source>
</reference>
<evidence type="ECO:0008006" key="8">
    <source>
        <dbReference type="Google" id="ProtNLM"/>
    </source>
</evidence>
<reference evidence="5" key="3">
    <citation type="submission" date="2022-09" db="EMBL/GenBank/DDBJ databases">
        <authorList>
            <person name="Hitch T.C.A."/>
        </authorList>
    </citation>
    <scope>NUCLEOTIDE SEQUENCE</scope>
    <source>
        <strain evidence="5">Sanger_19</strain>
    </source>
</reference>
<sequence length="274" mass="30902">MAEEMDKKAAKKAEKARKKAEKKAAKNMETDLENTEEEEGGSSKLAVALVTLVIIIVWLAILALLIKWDVGGFGSTVMRPLLKDIPYVNRILPDSEDDLSTEEDYPYKNMDEAVAYIKELEQELAQAQQGSSENSAYIADLEAQSQKLKEYEANEAAFEEEKEKFYNEVVFSDQAPDIEQYKEYYESIDPDNAELLYKQVVEQQQTDSKISDYVKGYSQMKPKEAAAIFDTMTDNLNLVAQILENMDAQSRADILGKMNSDTAAKVTEIMNPSE</sequence>
<feature type="transmembrane region" description="Helical" evidence="3">
    <location>
        <begin position="45"/>
        <end position="66"/>
    </location>
</feature>
<keyword evidence="1" id="KW-0175">Coiled coil</keyword>
<evidence type="ECO:0000313" key="7">
    <source>
        <dbReference type="Proteomes" id="UP001209666"/>
    </source>
</evidence>
<dbReference type="SUPFAM" id="SSF158791">
    <property type="entry name" value="MgtE N-terminal domain-like"/>
    <property type="match status" value="1"/>
</dbReference>
<evidence type="ECO:0000256" key="3">
    <source>
        <dbReference type="SAM" id="Phobius"/>
    </source>
</evidence>
<accession>A0AAW4WLN6</accession>
<organism evidence="4 6">
    <name type="scientific">Roseburia amylophila</name>
    <dbReference type="NCBI Taxonomy" id="2981794"/>
    <lineage>
        <taxon>Bacteria</taxon>
        <taxon>Bacillati</taxon>
        <taxon>Bacillota</taxon>
        <taxon>Clostridia</taxon>
        <taxon>Lachnospirales</taxon>
        <taxon>Lachnospiraceae</taxon>
        <taxon>Roseburia</taxon>
    </lineage>
</organism>
<evidence type="ECO:0000313" key="5">
    <source>
        <dbReference type="EMBL" id="MCU6717179.1"/>
    </source>
</evidence>
<protein>
    <recommendedName>
        <fullName evidence="8">Magnesium transporter MgtE intracellular domain-containing protein</fullName>
    </recommendedName>
</protein>
<dbReference type="InterPro" id="IPR038076">
    <property type="entry name" value="MgtE_N_sf"/>
</dbReference>
<feature type="region of interest" description="Disordered" evidence="2">
    <location>
        <begin position="1"/>
        <end position="39"/>
    </location>
</feature>
<dbReference type="RefSeq" id="WP_022243310.1">
    <property type="nucleotide sequence ID" value="NZ_JAJEQW010000003.1"/>
</dbReference>
<reference evidence="4" key="2">
    <citation type="submission" date="2021-10" db="EMBL/GenBank/DDBJ databases">
        <title>Anaerobic single-cell dispensing facilitates the cultivation of human gut bacteria.</title>
        <authorList>
            <person name="Afrizal A."/>
        </authorList>
    </citation>
    <scope>NUCLEOTIDE SEQUENCE</scope>
    <source>
        <strain evidence="4">CLA-AA-H204</strain>
    </source>
</reference>
<gene>
    <name evidence="4" type="ORF">LKD47_04585</name>
    <name evidence="5" type="ORF">OCV43_07815</name>
</gene>
<keyword evidence="3" id="KW-0812">Transmembrane</keyword>
<evidence type="ECO:0000256" key="1">
    <source>
        <dbReference type="SAM" id="Coils"/>
    </source>
</evidence>
<comment type="caution">
    <text evidence="4">The sequence shown here is derived from an EMBL/GenBank/DDBJ whole genome shotgun (WGS) entry which is preliminary data.</text>
</comment>
<dbReference type="Proteomes" id="UP001198893">
    <property type="component" value="Unassembled WGS sequence"/>
</dbReference>
<keyword evidence="3" id="KW-1133">Transmembrane helix</keyword>
<evidence type="ECO:0000256" key="2">
    <source>
        <dbReference type="SAM" id="MobiDB-lite"/>
    </source>
</evidence>
<keyword evidence="3" id="KW-0472">Membrane</keyword>
<proteinExistence type="predicted"/>
<dbReference type="EMBL" id="JAJEQW010000003">
    <property type="protein sequence ID" value="MCC2241584.1"/>
    <property type="molecule type" value="Genomic_DNA"/>
</dbReference>
<keyword evidence="7" id="KW-1185">Reference proteome</keyword>
<dbReference type="AlphaFoldDB" id="A0AAW4WLN6"/>
<dbReference type="EMBL" id="JAOQKI010000009">
    <property type="protein sequence ID" value="MCU6717179.1"/>
    <property type="molecule type" value="Genomic_DNA"/>
</dbReference>
<dbReference type="Proteomes" id="UP001209666">
    <property type="component" value="Unassembled WGS sequence"/>
</dbReference>
<feature type="coiled-coil region" evidence="1">
    <location>
        <begin position="110"/>
        <end position="168"/>
    </location>
</feature>
<feature type="compositionally biased region" description="Acidic residues" evidence="2">
    <location>
        <begin position="30"/>
        <end position="39"/>
    </location>
</feature>
<name>A0AAW4WLN6_9FIRM</name>
<evidence type="ECO:0000313" key="6">
    <source>
        <dbReference type="Proteomes" id="UP001198893"/>
    </source>
</evidence>
<evidence type="ECO:0000313" key="4">
    <source>
        <dbReference type="EMBL" id="MCC2241584.1"/>
    </source>
</evidence>
<feature type="compositionally biased region" description="Basic and acidic residues" evidence="2">
    <location>
        <begin position="1"/>
        <end position="13"/>
    </location>
</feature>
<dbReference type="Gene3D" id="1.25.60.10">
    <property type="entry name" value="MgtE N-terminal domain-like"/>
    <property type="match status" value="1"/>
</dbReference>